<evidence type="ECO:0000256" key="2">
    <source>
        <dbReference type="ARBA" id="ARBA00022679"/>
    </source>
</evidence>
<reference evidence="5" key="1">
    <citation type="submission" date="2022-06" db="EMBL/GenBank/DDBJ databases">
        <authorList>
            <consortium name="SYNGENTA / RWTH Aachen University"/>
        </authorList>
    </citation>
    <scope>NUCLEOTIDE SEQUENCE</scope>
</reference>
<dbReference type="PANTHER" id="PTHR13370:SF3">
    <property type="entry name" value="TRNA (GUANINE(10)-N2)-METHYLTRANSFERASE HOMOLOG"/>
    <property type="match status" value="1"/>
</dbReference>
<protein>
    <recommendedName>
        <fullName evidence="4">tRNA (guanine(10)-N(2))-methyltransferase TRMT11 N-terminal domain-containing protein</fullName>
    </recommendedName>
</protein>
<dbReference type="PIRSF" id="PIRSF017259">
    <property type="entry name" value="tRNA_mtfrase_TRM11"/>
    <property type="match status" value="1"/>
</dbReference>
<dbReference type="GO" id="GO:0005737">
    <property type="term" value="C:cytoplasm"/>
    <property type="evidence" value="ECO:0007669"/>
    <property type="project" value="TreeGrafter"/>
</dbReference>
<evidence type="ECO:0000259" key="4">
    <source>
        <dbReference type="Pfam" id="PF25904"/>
    </source>
</evidence>
<feature type="compositionally biased region" description="Basic and acidic residues" evidence="3">
    <location>
        <begin position="417"/>
        <end position="429"/>
    </location>
</feature>
<gene>
    <name evidence="5" type="ORF">PPACK8108_LOCUS12536</name>
</gene>
<dbReference type="GO" id="GO:0032259">
    <property type="term" value="P:methylation"/>
    <property type="evidence" value="ECO:0007669"/>
    <property type="project" value="UniProtKB-KW"/>
</dbReference>
<dbReference type="PANTHER" id="PTHR13370">
    <property type="entry name" value="RNA METHYLASE-RELATED"/>
    <property type="match status" value="1"/>
</dbReference>
<dbReference type="Proteomes" id="UP001153365">
    <property type="component" value="Unassembled WGS sequence"/>
</dbReference>
<feature type="region of interest" description="Disordered" evidence="3">
    <location>
        <begin position="417"/>
        <end position="448"/>
    </location>
</feature>
<dbReference type="GO" id="GO:0008168">
    <property type="term" value="F:methyltransferase activity"/>
    <property type="evidence" value="ECO:0007669"/>
    <property type="project" value="UniProtKB-KW"/>
</dbReference>
<comment type="caution">
    <text evidence="5">The sequence shown here is derived from an EMBL/GenBank/DDBJ whole genome shotgun (WGS) entry which is preliminary data.</text>
</comment>
<accession>A0AAV0B4A0</accession>
<evidence type="ECO:0000256" key="3">
    <source>
        <dbReference type="SAM" id="MobiDB-lite"/>
    </source>
</evidence>
<keyword evidence="2" id="KW-0808">Transferase</keyword>
<evidence type="ECO:0000313" key="5">
    <source>
        <dbReference type="EMBL" id="CAH7677386.1"/>
    </source>
</evidence>
<dbReference type="Gene3D" id="3.40.50.150">
    <property type="entry name" value="Vaccinia Virus protein VP39"/>
    <property type="match status" value="1"/>
</dbReference>
<dbReference type="AlphaFoldDB" id="A0AAV0B4A0"/>
<dbReference type="Pfam" id="PF25904">
    <property type="entry name" value="Tmrp11_N"/>
    <property type="match status" value="1"/>
</dbReference>
<dbReference type="SUPFAM" id="SSF53335">
    <property type="entry name" value="S-adenosyl-L-methionine-dependent methyltransferases"/>
    <property type="match status" value="1"/>
</dbReference>
<name>A0AAV0B4A0_PHAPC</name>
<keyword evidence="6" id="KW-1185">Reference proteome</keyword>
<keyword evidence="1" id="KW-0489">Methyltransferase</keyword>
<dbReference type="InterPro" id="IPR059073">
    <property type="entry name" value="TRMT11_N"/>
</dbReference>
<proteinExistence type="predicted"/>
<dbReference type="InterPro" id="IPR029063">
    <property type="entry name" value="SAM-dependent_MTases_sf"/>
</dbReference>
<feature type="domain" description="tRNA (guanine(10)-N(2))-methyltransferase TRMT11 N-terminal" evidence="4">
    <location>
        <begin position="12"/>
        <end position="162"/>
    </location>
</feature>
<evidence type="ECO:0000313" key="6">
    <source>
        <dbReference type="Proteomes" id="UP001153365"/>
    </source>
</evidence>
<dbReference type="EMBL" id="CALTRL010003023">
    <property type="protein sequence ID" value="CAH7677386.1"/>
    <property type="molecule type" value="Genomic_DNA"/>
</dbReference>
<feature type="compositionally biased region" description="Basic and acidic residues" evidence="3">
    <location>
        <begin position="438"/>
        <end position="448"/>
    </location>
</feature>
<sequence>MAGSDQGGRKLNYIIIFAQAFEEFRIPELESLDKLFNLGIDFSNLQIDIYCPYMILKLDGDDQARQLGSRAISIKHILRHWANATSYEELHQMNRQNRHLWDMHVTCHSFKITITSYKSTISQDKKQSLIQSLSYMDFKGPIDLIKPDVEIFLSEEFHNQELTQSAGSERVRSTKNLSLKMIWLGHKICDGQRSLIDRFDLKKRVYIGNTSMDAGLSLLMANQGLVSADSFVNDPFTGTGSILYACAWFGAQVFGSDIDGRPMRGRDGFSIRDSAKQYGVYEKFIDCQNPWRVEQIFDAIICDLRAGAKKLGRKDLSKLRSEPYVLQDGTYSHQFKKSDYIPPSKPWEMSEVLDELLKFSHRMLKIGGRLVYWLPTVTEDYSGSDIPLLDGMRVVSNSCQDFGKWQRRLITMERVMESKEEKQGSESEKTSTLTGHHGFRDRYMTGFS</sequence>
<evidence type="ECO:0000256" key="1">
    <source>
        <dbReference type="ARBA" id="ARBA00022603"/>
    </source>
</evidence>
<organism evidence="5 6">
    <name type="scientific">Phakopsora pachyrhizi</name>
    <name type="common">Asian soybean rust disease fungus</name>
    <dbReference type="NCBI Taxonomy" id="170000"/>
    <lineage>
        <taxon>Eukaryota</taxon>
        <taxon>Fungi</taxon>
        <taxon>Dikarya</taxon>
        <taxon>Basidiomycota</taxon>
        <taxon>Pucciniomycotina</taxon>
        <taxon>Pucciniomycetes</taxon>
        <taxon>Pucciniales</taxon>
        <taxon>Phakopsoraceae</taxon>
        <taxon>Phakopsora</taxon>
    </lineage>
</organism>